<evidence type="ECO:0000256" key="4">
    <source>
        <dbReference type="ARBA" id="ARBA00022519"/>
    </source>
</evidence>
<gene>
    <name evidence="10" type="ORF">AVDCRST_MAG63-1444</name>
</gene>
<dbReference type="InterPro" id="IPR001851">
    <property type="entry name" value="ABC_transp_permease"/>
</dbReference>
<evidence type="ECO:0000313" key="10">
    <source>
        <dbReference type="EMBL" id="CAA9241604.1"/>
    </source>
</evidence>
<evidence type="ECO:0000256" key="8">
    <source>
        <dbReference type="ARBA" id="ARBA00039381"/>
    </source>
</evidence>
<dbReference type="CDD" id="cd06579">
    <property type="entry name" value="TM_PBP1_transp_AraH_like"/>
    <property type="match status" value="1"/>
</dbReference>
<evidence type="ECO:0000256" key="9">
    <source>
        <dbReference type="SAM" id="Phobius"/>
    </source>
</evidence>
<feature type="transmembrane region" description="Helical" evidence="9">
    <location>
        <begin position="259"/>
        <end position="284"/>
    </location>
</feature>
<evidence type="ECO:0000256" key="6">
    <source>
        <dbReference type="ARBA" id="ARBA00022989"/>
    </source>
</evidence>
<keyword evidence="3" id="KW-1003">Cell membrane</keyword>
<feature type="transmembrane region" description="Helical" evidence="9">
    <location>
        <begin position="299"/>
        <end position="318"/>
    </location>
</feature>
<keyword evidence="6 9" id="KW-1133">Transmembrane helix</keyword>
<comment type="subcellular location">
    <subcellularLocation>
        <location evidence="1">Cell membrane</location>
        <topology evidence="1">Multi-pass membrane protein</topology>
    </subcellularLocation>
</comment>
<keyword evidence="5 9" id="KW-0812">Transmembrane</keyword>
<evidence type="ECO:0000256" key="3">
    <source>
        <dbReference type="ARBA" id="ARBA00022475"/>
    </source>
</evidence>
<dbReference type="PANTHER" id="PTHR32196">
    <property type="entry name" value="ABC TRANSPORTER PERMEASE PROTEIN YPHD-RELATED-RELATED"/>
    <property type="match status" value="1"/>
</dbReference>
<dbReference type="AlphaFoldDB" id="A0A6J4I6A4"/>
<proteinExistence type="predicted"/>
<dbReference type="GO" id="GO:0022857">
    <property type="term" value="F:transmembrane transporter activity"/>
    <property type="evidence" value="ECO:0007669"/>
    <property type="project" value="InterPro"/>
</dbReference>
<dbReference type="PANTHER" id="PTHR32196:SF71">
    <property type="entry name" value="AUTOINDUCER 2 IMPORT SYSTEM PERMEASE PROTEIN LSRD"/>
    <property type="match status" value="1"/>
</dbReference>
<protein>
    <recommendedName>
        <fullName evidence="8">Autoinducer 2 import system permease protein LsrD</fullName>
    </recommendedName>
</protein>
<dbReference type="Pfam" id="PF02653">
    <property type="entry name" value="BPD_transp_2"/>
    <property type="match status" value="1"/>
</dbReference>
<reference evidence="10" key="1">
    <citation type="submission" date="2020-02" db="EMBL/GenBank/DDBJ databases">
        <authorList>
            <person name="Meier V. D."/>
        </authorList>
    </citation>
    <scope>NUCLEOTIDE SEQUENCE</scope>
    <source>
        <strain evidence="10">AVDCRST_MAG63</strain>
    </source>
</reference>
<dbReference type="GO" id="GO:0005886">
    <property type="term" value="C:plasma membrane"/>
    <property type="evidence" value="ECO:0007669"/>
    <property type="project" value="UniProtKB-SubCell"/>
</dbReference>
<name>A0A6J4I6A4_9BACT</name>
<keyword evidence="4" id="KW-0997">Cell inner membrane</keyword>
<accession>A0A6J4I6A4</accession>
<keyword evidence="2" id="KW-0813">Transport</keyword>
<evidence type="ECO:0000256" key="7">
    <source>
        <dbReference type="ARBA" id="ARBA00023136"/>
    </source>
</evidence>
<organism evidence="10">
    <name type="scientific">uncultured Armatimonadetes bacterium</name>
    <dbReference type="NCBI Taxonomy" id="157466"/>
    <lineage>
        <taxon>Bacteria</taxon>
        <taxon>Bacillati</taxon>
        <taxon>Armatimonadota</taxon>
        <taxon>environmental samples</taxon>
    </lineage>
</organism>
<dbReference type="EMBL" id="CADCTO010000191">
    <property type="protein sequence ID" value="CAA9241604.1"/>
    <property type="molecule type" value="Genomic_DNA"/>
</dbReference>
<feature type="transmembrane region" description="Helical" evidence="9">
    <location>
        <begin position="219"/>
        <end position="238"/>
    </location>
</feature>
<sequence length="326" mass="34298">MSSAARAAAAPRRAPFRFWHEAILMALLAALLIGARVVAPDFVLVDTQRELLLHVWETALLTLPMTLIIITGGIDLSVGSAMALCAVVLGLAHEAGVPPFAATSLALAAGLAAGALNGLFVSRAQVHPLLVTLATLAAFRGVAEGVSRGRPISGFGEGFTALARQQFLGIPAPAVIFILCAVLAAVVLARTPLGLSLYAIGHNETASRYSGIRVDRIKLLLYSLSGLAAGLAAVLFVARRNTAKADVGQGIELEVIAMVVLGGTSIFGGRGSIFGTLLGILLIHETREFVSWHWNRDELNLIVLGILLILSVLLHRFVSVREREAS</sequence>
<feature type="transmembrane region" description="Helical" evidence="9">
    <location>
        <begin position="167"/>
        <end position="189"/>
    </location>
</feature>
<evidence type="ECO:0000256" key="1">
    <source>
        <dbReference type="ARBA" id="ARBA00004651"/>
    </source>
</evidence>
<evidence type="ECO:0000256" key="5">
    <source>
        <dbReference type="ARBA" id="ARBA00022692"/>
    </source>
</evidence>
<feature type="transmembrane region" description="Helical" evidence="9">
    <location>
        <begin position="99"/>
        <end position="120"/>
    </location>
</feature>
<evidence type="ECO:0000256" key="2">
    <source>
        <dbReference type="ARBA" id="ARBA00022448"/>
    </source>
</evidence>
<keyword evidence="7 9" id="KW-0472">Membrane</keyword>